<keyword evidence="3" id="KW-0641">Proline biosynthesis</keyword>
<dbReference type="Pfam" id="PF01472">
    <property type="entry name" value="PUA"/>
    <property type="match status" value="1"/>
</dbReference>
<accession>A0A6J7UN08</accession>
<dbReference type="PIRSF" id="PIRSF000729">
    <property type="entry name" value="GK"/>
    <property type="match status" value="1"/>
</dbReference>
<dbReference type="Gene3D" id="3.40.1160.10">
    <property type="entry name" value="Acetylglutamate kinase-like"/>
    <property type="match status" value="1"/>
</dbReference>
<keyword evidence="5" id="KW-0547">Nucleotide-binding</keyword>
<dbReference type="InterPro" id="IPR036974">
    <property type="entry name" value="PUA_sf"/>
</dbReference>
<dbReference type="InterPro" id="IPR002478">
    <property type="entry name" value="PUA"/>
</dbReference>
<evidence type="ECO:0000256" key="6">
    <source>
        <dbReference type="ARBA" id="ARBA00022777"/>
    </source>
</evidence>
<evidence type="ECO:0000259" key="8">
    <source>
        <dbReference type="SMART" id="SM00359"/>
    </source>
</evidence>
<dbReference type="HAMAP" id="MF_00456">
    <property type="entry name" value="ProB"/>
    <property type="match status" value="1"/>
</dbReference>
<keyword evidence="6" id="KW-0418">Kinase</keyword>
<keyword evidence="1" id="KW-0963">Cytoplasm</keyword>
<dbReference type="GO" id="GO:0005829">
    <property type="term" value="C:cytosol"/>
    <property type="evidence" value="ECO:0007669"/>
    <property type="project" value="TreeGrafter"/>
</dbReference>
<dbReference type="Gene3D" id="2.30.130.10">
    <property type="entry name" value="PUA domain"/>
    <property type="match status" value="1"/>
</dbReference>
<dbReference type="InterPro" id="IPR036393">
    <property type="entry name" value="AceGlu_kinase-like_sf"/>
</dbReference>
<dbReference type="FunFam" id="3.40.1160.10:FF:000018">
    <property type="entry name" value="Glutamate 5-kinase"/>
    <property type="match status" value="1"/>
</dbReference>
<dbReference type="AlphaFoldDB" id="A0A6J7UN08"/>
<evidence type="ECO:0000256" key="3">
    <source>
        <dbReference type="ARBA" id="ARBA00022650"/>
    </source>
</evidence>
<evidence type="ECO:0000256" key="1">
    <source>
        <dbReference type="ARBA" id="ARBA00022490"/>
    </source>
</evidence>
<dbReference type="SUPFAM" id="SSF53633">
    <property type="entry name" value="Carbamate kinase-like"/>
    <property type="match status" value="1"/>
</dbReference>
<dbReference type="InterPro" id="IPR005715">
    <property type="entry name" value="Glu_5kinase/COase_Synthase"/>
</dbReference>
<dbReference type="InterPro" id="IPR041739">
    <property type="entry name" value="G5K_ProB"/>
</dbReference>
<dbReference type="PROSITE" id="PS50890">
    <property type="entry name" value="PUA"/>
    <property type="match status" value="1"/>
</dbReference>
<dbReference type="PROSITE" id="PS00902">
    <property type="entry name" value="GLUTAMATE_5_KINASE"/>
    <property type="match status" value="1"/>
</dbReference>
<dbReference type="InterPro" id="IPR015947">
    <property type="entry name" value="PUA-like_sf"/>
</dbReference>
<evidence type="ECO:0000313" key="9">
    <source>
        <dbReference type="EMBL" id="CAB5025089.1"/>
    </source>
</evidence>
<organism evidence="10">
    <name type="scientific">freshwater metagenome</name>
    <dbReference type="NCBI Taxonomy" id="449393"/>
    <lineage>
        <taxon>unclassified sequences</taxon>
        <taxon>metagenomes</taxon>
        <taxon>ecological metagenomes</taxon>
    </lineage>
</organism>
<keyword evidence="7" id="KW-0067">ATP-binding</keyword>
<dbReference type="GO" id="GO:0003723">
    <property type="term" value="F:RNA binding"/>
    <property type="evidence" value="ECO:0007669"/>
    <property type="project" value="InterPro"/>
</dbReference>
<feature type="domain" description="PUA" evidence="8">
    <location>
        <begin position="282"/>
        <end position="356"/>
    </location>
</feature>
<name>A0A6J7UN08_9ZZZZ</name>
<dbReference type="InterPro" id="IPR001057">
    <property type="entry name" value="Glu/AcGlu_kinase"/>
</dbReference>
<sequence length="368" mass="38607">MTQNSAHKLCAVIKVGTSSITHADGTINDNMVVALCRQIVELKNAGVEVLLVTSGAVAAGVAAMGLSERPSDVSTLQALAAIGQSRLMQRYNDEFALHGAIGAQVLLVPHDFADRQQYLHARQTMLRLLELGVVPIVNENDAIANDEIRFGDNDRIAALVAHSVSADVLVLLTDQDGLFTSDPRYNDDAQLIAEVQSSSDLLSISAGSAGTARGSGGMASKLSAARIASWSGIRTVIARATKENVVVDAVQSRSGVGTTFVGRDRQLSARKLWIAFAAETTGSVVIDKGATQALLNRGTSLLAVGVVSFTGQFEHGEVVEVLSEKGELVARGASAISSLELSSAKGKGADHSPLVVHRDELVLLMGDF</sequence>
<gene>
    <name evidence="9" type="ORF">UFOPK4098_01087</name>
    <name evidence="10" type="ORF">UFOPK4347_01015</name>
</gene>
<evidence type="ECO:0000256" key="4">
    <source>
        <dbReference type="ARBA" id="ARBA00022679"/>
    </source>
</evidence>
<dbReference type="InterPro" id="IPR001048">
    <property type="entry name" value="Asp/Glu/Uridylate_kinase"/>
</dbReference>
<dbReference type="GO" id="GO:0004349">
    <property type="term" value="F:glutamate 5-kinase activity"/>
    <property type="evidence" value="ECO:0007669"/>
    <property type="project" value="InterPro"/>
</dbReference>
<dbReference type="GO" id="GO:0008652">
    <property type="term" value="P:amino acid biosynthetic process"/>
    <property type="evidence" value="ECO:0007669"/>
    <property type="project" value="UniProtKB-KW"/>
</dbReference>
<evidence type="ECO:0000256" key="5">
    <source>
        <dbReference type="ARBA" id="ARBA00022741"/>
    </source>
</evidence>
<evidence type="ECO:0000313" key="10">
    <source>
        <dbReference type="EMBL" id="CAB5065778.1"/>
    </source>
</evidence>
<dbReference type="SMART" id="SM00359">
    <property type="entry name" value="PUA"/>
    <property type="match status" value="1"/>
</dbReference>
<evidence type="ECO:0000256" key="2">
    <source>
        <dbReference type="ARBA" id="ARBA00022605"/>
    </source>
</evidence>
<keyword evidence="4" id="KW-0808">Transferase</keyword>
<dbReference type="InterPro" id="IPR011529">
    <property type="entry name" value="Glu_5kinase"/>
</dbReference>
<dbReference type="Pfam" id="PF00696">
    <property type="entry name" value="AA_kinase"/>
    <property type="match status" value="1"/>
</dbReference>
<evidence type="ECO:0000256" key="7">
    <source>
        <dbReference type="ARBA" id="ARBA00022840"/>
    </source>
</evidence>
<dbReference type="SUPFAM" id="SSF88697">
    <property type="entry name" value="PUA domain-like"/>
    <property type="match status" value="1"/>
</dbReference>
<dbReference type="PRINTS" id="PR00474">
    <property type="entry name" value="GLU5KINASE"/>
</dbReference>
<dbReference type="PANTHER" id="PTHR43654:SF1">
    <property type="entry name" value="ISOPENTENYL PHOSPHATE KINASE"/>
    <property type="match status" value="1"/>
</dbReference>
<proteinExistence type="inferred from homology"/>
<protein>
    <submittedName>
        <fullName evidence="10">Unannotated protein</fullName>
    </submittedName>
</protein>
<dbReference type="CDD" id="cd04242">
    <property type="entry name" value="AAK_G5K_ProB"/>
    <property type="match status" value="1"/>
</dbReference>
<dbReference type="GO" id="GO:0005524">
    <property type="term" value="F:ATP binding"/>
    <property type="evidence" value="ECO:0007669"/>
    <property type="project" value="UniProtKB-KW"/>
</dbReference>
<dbReference type="EMBL" id="CAFBPN010000062">
    <property type="protein sequence ID" value="CAB5025089.1"/>
    <property type="molecule type" value="Genomic_DNA"/>
</dbReference>
<dbReference type="PANTHER" id="PTHR43654">
    <property type="entry name" value="GLUTAMATE 5-KINASE"/>
    <property type="match status" value="1"/>
</dbReference>
<keyword evidence="2" id="KW-0028">Amino-acid biosynthesis</keyword>
<reference evidence="10" key="1">
    <citation type="submission" date="2020-05" db="EMBL/GenBank/DDBJ databases">
        <authorList>
            <person name="Chiriac C."/>
            <person name="Salcher M."/>
            <person name="Ghai R."/>
            <person name="Kavagutti S V."/>
        </authorList>
    </citation>
    <scope>NUCLEOTIDE SEQUENCE</scope>
</reference>
<dbReference type="CDD" id="cd21157">
    <property type="entry name" value="PUA_G5K"/>
    <property type="match status" value="1"/>
</dbReference>
<dbReference type="InterPro" id="IPR019797">
    <property type="entry name" value="Glutamate_5-kinase_CS"/>
</dbReference>
<dbReference type="NCBIfam" id="TIGR01027">
    <property type="entry name" value="proB"/>
    <property type="match status" value="1"/>
</dbReference>
<dbReference type="EMBL" id="CAFBQU010000024">
    <property type="protein sequence ID" value="CAB5065778.1"/>
    <property type="molecule type" value="Genomic_DNA"/>
</dbReference>